<reference evidence="1" key="1">
    <citation type="submission" date="2022-05" db="EMBL/GenBank/DDBJ databases">
        <title>The Musa troglodytarum L. genome provides insights into the mechanism of non-climacteric behaviour and enrichment of carotenoids.</title>
        <authorList>
            <person name="Wang J."/>
        </authorList>
    </citation>
    <scope>NUCLEOTIDE SEQUENCE</scope>
    <source>
        <tissue evidence="1">Leaf</tissue>
    </source>
</reference>
<gene>
    <name evidence="1" type="ORF">MUK42_34498</name>
</gene>
<organism evidence="1 2">
    <name type="scientific">Musa troglodytarum</name>
    <name type="common">fe'i banana</name>
    <dbReference type="NCBI Taxonomy" id="320322"/>
    <lineage>
        <taxon>Eukaryota</taxon>
        <taxon>Viridiplantae</taxon>
        <taxon>Streptophyta</taxon>
        <taxon>Embryophyta</taxon>
        <taxon>Tracheophyta</taxon>
        <taxon>Spermatophyta</taxon>
        <taxon>Magnoliopsida</taxon>
        <taxon>Liliopsida</taxon>
        <taxon>Zingiberales</taxon>
        <taxon>Musaceae</taxon>
        <taxon>Musa</taxon>
    </lineage>
</organism>
<dbReference type="AlphaFoldDB" id="A0A9E7EG36"/>
<proteinExistence type="predicted"/>
<dbReference type="EMBL" id="CP097502">
    <property type="protein sequence ID" value="URD76579.1"/>
    <property type="molecule type" value="Genomic_DNA"/>
</dbReference>
<evidence type="ECO:0000313" key="1">
    <source>
        <dbReference type="EMBL" id="URD76579.1"/>
    </source>
</evidence>
<sequence length="133" mass="14804">MQHLSCHSSNMDTNSSTHPWEIVAWLVCPEDSKASSLEEEHGMRKTASEILEISILSSILSFSLFVPRPSPLKSPPRRGPNSIYSARISPCPPPFLLSCPASSLDLAGNRRFGSLGRRRLFIQNLQFDPRSLI</sequence>
<keyword evidence="2" id="KW-1185">Reference proteome</keyword>
<protein>
    <submittedName>
        <fullName evidence="1">Uncharacterized protein</fullName>
    </submittedName>
</protein>
<name>A0A9E7EG36_9LILI</name>
<dbReference type="Proteomes" id="UP001055439">
    <property type="component" value="Chromosome 1"/>
</dbReference>
<accession>A0A9E7EG36</accession>
<evidence type="ECO:0000313" key="2">
    <source>
        <dbReference type="Proteomes" id="UP001055439"/>
    </source>
</evidence>